<dbReference type="Gene3D" id="3.30.9.100">
    <property type="match status" value="1"/>
</dbReference>
<dbReference type="GO" id="GO:0004497">
    <property type="term" value="F:monooxygenase activity"/>
    <property type="evidence" value="ECO:0007669"/>
    <property type="project" value="InterPro"/>
</dbReference>
<proteinExistence type="predicted"/>
<name>A0A3B0XP09_9ZZZZ</name>
<dbReference type="InterPro" id="IPR050816">
    <property type="entry name" value="Flavin-dep_Halogenase_NPB"/>
</dbReference>
<reference evidence="1" key="1">
    <citation type="submission" date="2018-06" db="EMBL/GenBank/DDBJ databases">
        <authorList>
            <person name="Zhirakovskaya E."/>
        </authorList>
    </citation>
    <scope>NUCLEOTIDE SEQUENCE</scope>
</reference>
<evidence type="ECO:0008006" key="2">
    <source>
        <dbReference type="Google" id="ProtNLM"/>
    </source>
</evidence>
<dbReference type="PANTHER" id="PTHR43747:SF1">
    <property type="entry name" value="SLR1998 PROTEIN"/>
    <property type="match status" value="1"/>
</dbReference>
<organism evidence="1">
    <name type="scientific">hydrothermal vent metagenome</name>
    <dbReference type="NCBI Taxonomy" id="652676"/>
    <lineage>
        <taxon>unclassified sequences</taxon>
        <taxon>metagenomes</taxon>
        <taxon>ecological metagenomes</taxon>
    </lineage>
</organism>
<dbReference type="PANTHER" id="PTHR43747">
    <property type="entry name" value="FAD-BINDING PROTEIN"/>
    <property type="match status" value="1"/>
</dbReference>
<dbReference type="PRINTS" id="PR00420">
    <property type="entry name" value="RNGMNOXGNASE"/>
</dbReference>
<dbReference type="AlphaFoldDB" id="A0A3B0XP09"/>
<dbReference type="Pfam" id="PF04820">
    <property type="entry name" value="Trp_halogenase"/>
    <property type="match status" value="2"/>
</dbReference>
<dbReference type="SUPFAM" id="SSF51905">
    <property type="entry name" value="FAD/NAD(P)-binding domain"/>
    <property type="match status" value="1"/>
</dbReference>
<feature type="non-terminal residue" evidence="1">
    <location>
        <position position="449"/>
    </location>
</feature>
<sequence length="449" mass="50098">MSEDIYTDVCVIGGGPAGACCALKLAKYGHKVHLIESEKFPRQHIGESLTAGIIPLLKQLDILHPVEAAGFYRPEATFLHWGKINGDTPHPIDKGGFQVDRGVFDQLLLEQASSAGVNILQPALAEHPIETEKGWHIQAKYARQKKNIFAKKIVIASGKKTLLPSHRKRLSPPTLAIYAYWEKTAINGIESRVEAFDNGWLWGAPLPNGLFNIALFTNPDSSAFSSCEEIKYYYLQRISQSRLLSESLKGRRKGKLHICDASSYVVESPANNNCFFIGDAALRIDPLSSQGVQLSIKTAILAAIALHTQFATPHESKASIQFYTQKVHNMAHQHQAITERFYSEHGQQHSNRFWSRRMPALTKTTTAINTPHPPAAQNTYSPRSTPLKLADKAKLIIWPVLIGDKMKNLKALQCPGFERPVAFLQNIEIAPLIQFIENKNRTSREIIIE</sequence>
<evidence type="ECO:0000313" key="1">
    <source>
        <dbReference type="EMBL" id="VAW66460.1"/>
    </source>
</evidence>
<dbReference type="EMBL" id="UOFG01000274">
    <property type="protein sequence ID" value="VAW66460.1"/>
    <property type="molecule type" value="Genomic_DNA"/>
</dbReference>
<dbReference type="InterPro" id="IPR006905">
    <property type="entry name" value="Flavin_halogenase"/>
</dbReference>
<dbReference type="InterPro" id="IPR036188">
    <property type="entry name" value="FAD/NAD-bd_sf"/>
</dbReference>
<accession>A0A3B0XP09</accession>
<dbReference type="Gene3D" id="3.50.50.60">
    <property type="entry name" value="FAD/NAD(P)-binding domain"/>
    <property type="match status" value="1"/>
</dbReference>
<gene>
    <name evidence="1" type="ORF">MNBD_GAMMA11-3474</name>
</gene>
<protein>
    <recommendedName>
        <fullName evidence="2">FAD-binding domain-containing protein</fullName>
    </recommendedName>
</protein>